<reference evidence="2 3" key="1">
    <citation type="submission" date="2019-05" db="EMBL/GenBank/DDBJ databases">
        <title>Another draft genome of Portunus trituberculatus and its Hox gene families provides insights of decapod evolution.</title>
        <authorList>
            <person name="Jeong J.-H."/>
            <person name="Song I."/>
            <person name="Kim S."/>
            <person name="Choi T."/>
            <person name="Kim D."/>
            <person name="Ryu S."/>
            <person name="Kim W."/>
        </authorList>
    </citation>
    <scope>NUCLEOTIDE SEQUENCE [LARGE SCALE GENOMIC DNA]</scope>
    <source>
        <tissue evidence="2">Muscle</tissue>
    </source>
</reference>
<accession>A0A5B7I1P0</accession>
<keyword evidence="3" id="KW-1185">Reference proteome</keyword>
<organism evidence="2 3">
    <name type="scientific">Portunus trituberculatus</name>
    <name type="common">Swimming crab</name>
    <name type="synonym">Neptunus trituberculatus</name>
    <dbReference type="NCBI Taxonomy" id="210409"/>
    <lineage>
        <taxon>Eukaryota</taxon>
        <taxon>Metazoa</taxon>
        <taxon>Ecdysozoa</taxon>
        <taxon>Arthropoda</taxon>
        <taxon>Crustacea</taxon>
        <taxon>Multicrustacea</taxon>
        <taxon>Malacostraca</taxon>
        <taxon>Eumalacostraca</taxon>
        <taxon>Eucarida</taxon>
        <taxon>Decapoda</taxon>
        <taxon>Pleocyemata</taxon>
        <taxon>Brachyura</taxon>
        <taxon>Eubrachyura</taxon>
        <taxon>Portunoidea</taxon>
        <taxon>Portunidae</taxon>
        <taxon>Portuninae</taxon>
        <taxon>Portunus</taxon>
    </lineage>
</organism>
<protein>
    <submittedName>
        <fullName evidence="2">Uncharacterized protein</fullName>
    </submittedName>
</protein>
<gene>
    <name evidence="2" type="ORF">E2C01_073018</name>
</gene>
<comment type="caution">
    <text evidence="2">The sequence shown here is derived from an EMBL/GenBank/DDBJ whole genome shotgun (WGS) entry which is preliminary data.</text>
</comment>
<evidence type="ECO:0000256" key="1">
    <source>
        <dbReference type="SAM" id="MobiDB-lite"/>
    </source>
</evidence>
<evidence type="ECO:0000313" key="2">
    <source>
        <dbReference type="EMBL" id="MPC78530.1"/>
    </source>
</evidence>
<evidence type="ECO:0000313" key="3">
    <source>
        <dbReference type="Proteomes" id="UP000324222"/>
    </source>
</evidence>
<dbReference type="Proteomes" id="UP000324222">
    <property type="component" value="Unassembled WGS sequence"/>
</dbReference>
<feature type="compositionally biased region" description="Low complexity" evidence="1">
    <location>
        <begin position="41"/>
        <end position="56"/>
    </location>
</feature>
<dbReference type="AlphaFoldDB" id="A0A5B7I1P0"/>
<name>A0A5B7I1P0_PORTR</name>
<dbReference type="EMBL" id="VSRR010048681">
    <property type="protein sequence ID" value="MPC78530.1"/>
    <property type="molecule type" value="Genomic_DNA"/>
</dbReference>
<sequence>MVVVLVVVVVMEEEEEEVEEEEEEEEERVSHKLSYAAPRLRSLSQSSQPLPVSAAQGDEQLVSESPRRVLA</sequence>
<proteinExistence type="predicted"/>
<feature type="region of interest" description="Disordered" evidence="1">
    <location>
        <begin position="41"/>
        <end position="71"/>
    </location>
</feature>